<dbReference type="Gene3D" id="3.40.50.150">
    <property type="entry name" value="Vaccinia Virus protein VP39"/>
    <property type="match status" value="1"/>
</dbReference>
<keyword evidence="3" id="KW-1185">Reference proteome</keyword>
<keyword evidence="2" id="KW-0489">Methyltransferase</keyword>
<name>A0A939PGE3_9ACTN</name>
<gene>
    <name evidence="2" type="ORF">J4573_19395</name>
</gene>
<keyword evidence="2" id="KW-0808">Transferase</keyword>
<dbReference type="AlphaFoldDB" id="A0A939PGE3"/>
<dbReference type="RefSeq" id="WP_208257140.1">
    <property type="nucleotide sequence ID" value="NZ_JAGEOJ010000007.1"/>
</dbReference>
<protein>
    <submittedName>
        <fullName evidence="2">Class I SAM-dependent methyltransferase</fullName>
    </submittedName>
</protein>
<sequence length="212" mass="23826">MSNLPEYYQERAGEYDAIYAKPERQNDLARLHAALPRLVEGRRVLEIAAGTGYWTRTLATSAATVTATDLNDQPLEVARARQYGPAQVTFQTADAYALTEVPGDFDAVFIGFFWSHILREDVPRFLEGLRSRLNPGTAMIALDNRYVPGSSTPISRTTAAGDTYQERTLTDGRTYEILKNFPTEAQFRTDIGTDLSWTELPYYWLATCDLNP</sequence>
<organism evidence="2 3">
    <name type="scientific">Actinomadura barringtoniae</name>
    <dbReference type="NCBI Taxonomy" id="1427535"/>
    <lineage>
        <taxon>Bacteria</taxon>
        <taxon>Bacillati</taxon>
        <taxon>Actinomycetota</taxon>
        <taxon>Actinomycetes</taxon>
        <taxon>Streptosporangiales</taxon>
        <taxon>Thermomonosporaceae</taxon>
        <taxon>Actinomadura</taxon>
    </lineage>
</organism>
<dbReference type="CDD" id="cd02440">
    <property type="entry name" value="AdoMet_MTases"/>
    <property type="match status" value="1"/>
</dbReference>
<accession>A0A939PGE3</accession>
<feature type="domain" description="Methyltransferase" evidence="1">
    <location>
        <begin position="44"/>
        <end position="136"/>
    </location>
</feature>
<dbReference type="PANTHER" id="PTHR43591">
    <property type="entry name" value="METHYLTRANSFERASE"/>
    <property type="match status" value="1"/>
</dbReference>
<dbReference type="GO" id="GO:0032259">
    <property type="term" value="P:methylation"/>
    <property type="evidence" value="ECO:0007669"/>
    <property type="project" value="UniProtKB-KW"/>
</dbReference>
<dbReference type="InterPro" id="IPR041698">
    <property type="entry name" value="Methyltransf_25"/>
</dbReference>
<evidence type="ECO:0000313" key="3">
    <source>
        <dbReference type="Proteomes" id="UP000669179"/>
    </source>
</evidence>
<dbReference type="EMBL" id="JAGEOJ010000007">
    <property type="protein sequence ID" value="MBO2449279.1"/>
    <property type="molecule type" value="Genomic_DNA"/>
</dbReference>
<dbReference type="InterPro" id="IPR029063">
    <property type="entry name" value="SAM-dependent_MTases_sf"/>
</dbReference>
<proteinExistence type="predicted"/>
<dbReference type="SUPFAM" id="SSF53335">
    <property type="entry name" value="S-adenosyl-L-methionine-dependent methyltransferases"/>
    <property type="match status" value="1"/>
</dbReference>
<comment type="caution">
    <text evidence="2">The sequence shown here is derived from an EMBL/GenBank/DDBJ whole genome shotgun (WGS) entry which is preliminary data.</text>
</comment>
<dbReference type="GO" id="GO:0008168">
    <property type="term" value="F:methyltransferase activity"/>
    <property type="evidence" value="ECO:0007669"/>
    <property type="project" value="UniProtKB-KW"/>
</dbReference>
<evidence type="ECO:0000259" key="1">
    <source>
        <dbReference type="Pfam" id="PF13649"/>
    </source>
</evidence>
<evidence type="ECO:0000313" key="2">
    <source>
        <dbReference type="EMBL" id="MBO2449279.1"/>
    </source>
</evidence>
<reference evidence="2" key="1">
    <citation type="submission" date="2021-03" db="EMBL/GenBank/DDBJ databases">
        <authorList>
            <person name="Kanchanasin P."/>
            <person name="Saeng-In P."/>
            <person name="Phongsopitanun W."/>
            <person name="Yuki M."/>
            <person name="Kudo T."/>
            <person name="Ohkuma M."/>
            <person name="Tanasupawat S."/>
        </authorList>
    </citation>
    <scope>NUCLEOTIDE SEQUENCE</scope>
    <source>
        <strain evidence="2">GKU 128</strain>
    </source>
</reference>
<dbReference type="Proteomes" id="UP000669179">
    <property type="component" value="Unassembled WGS sequence"/>
</dbReference>
<dbReference type="Pfam" id="PF13649">
    <property type="entry name" value="Methyltransf_25"/>
    <property type="match status" value="1"/>
</dbReference>